<dbReference type="InterPro" id="IPR040204">
    <property type="entry name" value="UBR7"/>
</dbReference>
<keyword evidence="5" id="KW-1185">Reference proteome</keyword>
<organism evidence="4 5">
    <name type="scientific">Forsythia ovata</name>
    <dbReference type="NCBI Taxonomy" id="205694"/>
    <lineage>
        <taxon>Eukaryota</taxon>
        <taxon>Viridiplantae</taxon>
        <taxon>Streptophyta</taxon>
        <taxon>Embryophyta</taxon>
        <taxon>Tracheophyta</taxon>
        <taxon>Spermatophyta</taxon>
        <taxon>Magnoliopsida</taxon>
        <taxon>eudicotyledons</taxon>
        <taxon>Gunneridae</taxon>
        <taxon>Pentapetalae</taxon>
        <taxon>asterids</taxon>
        <taxon>lamiids</taxon>
        <taxon>Lamiales</taxon>
        <taxon>Oleaceae</taxon>
        <taxon>Forsythieae</taxon>
        <taxon>Forsythia</taxon>
    </lineage>
</organism>
<evidence type="ECO:0000256" key="2">
    <source>
        <dbReference type="ARBA" id="ARBA00022771"/>
    </source>
</evidence>
<keyword evidence="1" id="KW-0479">Metal-binding</keyword>
<reference evidence="5" key="1">
    <citation type="submission" date="2024-07" db="EMBL/GenBank/DDBJ databases">
        <title>Two chromosome-level genome assemblies of Korean endemic species Abeliophyllum distichum and Forsythia ovata (Oleaceae).</title>
        <authorList>
            <person name="Jang H."/>
        </authorList>
    </citation>
    <scope>NUCLEOTIDE SEQUENCE [LARGE SCALE GENOMIC DNA]</scope>
</reference>
<dbReference type="SUPFAM" id="SSF57903">
    <property type="entry name" value="FYVE/PHD zinc finger"/>
    <property type="match status" value="1"/>
</dbReference>
<keyword evidence="2" id="KW-0863">Zinc-finger</keyword>
<dbReference type="PANTHER" id="PTHR13513:SF9">
    <property type="entry name" value="E3 UBIQUITIN-PROTEIN LIGASE UBR7-RELATED"/>
    <property type="match status" value="1"/>
</dbReference>
<evidence type="ECO:0000313" key="4">
    <source>
        <dbReference type="EMBL" id="KAL2543735.1"/>
    </source>
</evidence>
<proteinExistence type="predicted"/>
<protein>
    <submittedName>
        <fullName evidence="4">PHD finger protein-related</fullName>
    </submittedName>
</protein>
<accession>A0ABD1W246</accession>
<dbReference type="EMBL" id="JBFOLJ010000004">
    <property type="protein sequence ID" value="KAL2543735.1"/>
    <property type="molecule type" value="Genomic_DNA"/>
</dbReference>
<evidence type="ECO:0000313" key="5">
    <source>
        <dbReference type="Proteomes" id="UP001604277"/>
    </source>
</evidence>
<dbReference type="InterPro" id="IPR011011">
    <property type="entry name" value="Znf_FYVE_PHD"/>
</dbReference>
<dbReference type="Proteomes" id="UP001604277">
    <property type="component" value="Unassembled WGS sequence"/>
</dbReference>
<dbReference type="AlphaFoldDB" id="A0ABD1W246"/>
<gene>
    <name evidence="4" type="ORF">Fot_12968</name>
</gene>
<dbReference type="PANTHER" id="PTHR13513">
    <property type="entry name" value="E3 UBIQUITIN-PROTEIN LIGASE UBR7"/>
    <property type="match status" value="1"/>
</dbReference>
<name>A0ABD1W246_9LAMI</name>
<evidence type="ECO:0000256" key="3">
    <source>
        <dbReference type="ARBA" id="ARBA00022833"/>
    </source>
</evidence>
<evidence type="ECO:0000256" key="1">
    <source>
        <dbReference type="ARBA" id="ARBA00022723"/>
    </source>
</evidence>
<sequence length="263" mass="29486">MIQCCICEDWFHEEHIGLQSSDEIPRDEEGEPQYEDFICQGCAGVCSFLTYYFETISASVRNNNVANSTKEKAVLEDSPSPLEKAVLEDLPSPLKSSGKLERGSCSLNTLVTNAEGTINECSQVAGSSKKCILGISLAETPLTIDKSNPMFLSKNWREVLCRCDTCWDFYTQKGISFLLDKEDSIAEYEKVAKLKRDENLQKQEGDFLNKLGHVEKMEILSGIADMKDEIRALLESSDPSKPITTADIHQVFDNLAKKRKRNP</sequence>
<comment type="caution">
    <text evidence="4">The sequence shown here is derived from an EMBL/GenBank/DDBJ whole genome shotgun (WGS) entry which is preliminary data.</text>
</comment>
<dbReference type="InterPro" id="IPR013083">
    <property type="entry name" value="Znf_RING/FYVE/PHD"/>
</dbReference>
<dbReference type="GO" id="GO:0008270">
    <property type="term" value="F:zinc ion binding"/>
    <property type="evidence" value="ECO:0007669"/>
    <property type="project" value="UniProtKB-KW"/>
</dbReference>
<keyword evidence="3" id="KW-0862">Zinc</keyword>
<dbReference type="Gene3D" id="3.30.40.10">
    <property type="entry name" value="Zinc/RING finger domain, C3HC4 (zinc finger)"/>
    <property type="match status" value="1"/>
</dbReference>
<dbReference type="CDD" id="cd15542">
    <property type="entry name" value="PHD_UBR7"/>
    <property type="match status" value="1"/>
</dbReference>